<feature type="transmembrane region" description="Helical" evidence="6">
    <location>
        <begin position="99"/>
        <end position="117"/>
    </location>
</feature>
<dbReference type="AlphaFoldDB" id="A0A4R8DG57"/>
<feature type="transmembrane region" description="Helical" evidence="6">
    <location>
        <begin position="335"/>
        <end position="356"/>
    </location>
</feature>
<comment type="caution">
    <text evidence="7">The sequence shown here is derived from an EMBL/GenBank/DDBJ whole genome shotgun (WGS) entry which is preliminary data.</text>
</comment>
<evidence type="ECO:0000256" key="1">
    <source>
        <dbReference type="ARBA" id="ARBA00004651"/>
    </source>
</evidence>
<dbReference type="InterPro" id="IPR002797">
    <property type="entry name" value="Polysacc_synth"/>
</dbReference>
<reference evidence="7 8" key="1">
    <citation type="submission" date="2019-03" db="EMBL/GenBank/DDBJ databases">
        <title>Genomic Encyclopedia of Type Strains, Phase IV (KMG-IV): sequencing the most valuable type-strain genomes for metagenomic binning, comparative biology and taxonomic classification.</title>
        <authorList>
            <person name="Goeker M."/>
        </authorList>
    </citation>
    <scope>NUCLEOTIDE SEQUENCE [LARGE SCALE GENOMIC DNA]</scope>
    <source>
        <strain evidence="7 8">DSM 100059</strain>
    </source>
</reference>
<dbReference type="Proteomes" id="UP000294498">
    <property type="component" value="Unassembled WGS sequence"/>
</dbReference>
<name>A0A4R8DG57_9BACT</name>
<feature type="transmembrane region" description="Helical" evidence="6">
    <location>
        <begin position="56"/>
        <end position="78"/>
    </location>
</feature>
<feature type="transmembrane region" description="Helical" evidence="6">
    <location>
        <begin position="123"/>
        <end position="143"/>
    </location>
</feature>
<sequence length="480" mass="52783">MSCATHTVFPRTLEAMPRFFRHISASALQFGLNQALGVLLFFALSRGLSKDVFGELNWSLAVCLTGYTLLGMGLDALVVKRIASGDDPGALLSIYRAHVGWVGVGAYAGVLMLWFLFPGFFKPHLFLPGIALAKTLLFWALPYKQLAAGKERFGILMRMSIVSTVVKTAAILVCWATGNWSVPLLTGIFIAGDAAEWGVSWYLGRGLYTATATQRLSWVALVRESLPQAGVVLFSSALSRFDWIFIGIFVSAARLAEYSFAYKAFEVASLPLLALAPLLVPLFTRWVREMTSDRAEVLHRLLRAELVMAWGTVLWLNLAWVPVVDPLTGGMYGSVNVRTIFLLSLCLPVTYLNNYLWTIHFAHGRLGWILKAFAVGFVLNVVGDVLLIPRFGNEGAAVAFLGAIFVQTLLYHKGIEEVSVPEAWGTQVLCALCVGGAMVGTAWLTGWARLCAASLLYLVGLVLTGRIRPRDFFYLRLRFV</sequence>
<feature type="transmembrane region" description="Helical" evidence="6">
    <location>
        <begin position="23"/>
        <end position="44"/>
    </location>
</feature>
<evidence type="ECO:0000256" key="4">
    <source>
        <dbReference type="ARBA" id="ARBA00022989"/>
    </source>
</evidence>
<dbReference type="Pfam" id="PF01943">
    <property type="entry name" value="Polysacc_synt"/>
    <property type="match status" value="1"/>
</dbReference>
<accession>A0A4R8DG57</accession>
<feature type="transmembrane region" description="Helical" evidence="6">
    <location>
        <begin position="447"/>
        <end position="467"/>
    </location>
</feature>
<feature type="transmembrane region" description="Helical" evidence="6">
    <location>
        <begin position="264"/>
        <end position="283"/>
    </location>
</feature>
<keyword evidence="8" id="KW-1185">Reference proteome</keyword>
<feature type="transmembrane region" description="Helical" evidence="6">
    <location>
        <begin position="368"/>
        <end position="389"/>
    </location>
</feature>
<keyword evidence="5 6" id="KW-0472">Membrane</keyword>
<evidence type="ECO:0000313" key="7">
    <source>
        <dbReference type="EMBL" id="TDW96611.1"/>
    </source>
</evidence>
<evidence type="ECO:0000256" key="6">
    <source>
        <dbReference type="SAM" id="Phobius"/>
    </source>
</evidence>
<evidence type="ECO:0000256" key="2">
    <source>
        <dbReference type="ARBA" id="ARBA00022475"/>
    </source>
</evidence>
<proteinExistence type="predicted"/>
<feature type="transmembrane region" description="Helical" evidence="6">
    <location>
        <begin position="304"/>
        <end position="323"/>
    </location>
</feature>
<dbReference type="InterPro" id="IPR050833">
    <property type="entry name" value="Poly_Biosynth_Transport"/>
</dbReference>
<keyword evidence="3 6" id="KW-0812">Transmembrane</keyword>
<dbReference type="PANTHER" id="PTHR30250">
    <property type="entry name" value="PST FAMILY PREDICTED COLANIC ACID TRANSPORTER"/>
    <property type="match status" value="1"/>
</dbReference>
<dbReference type="PANTHER" id="PTHR30250:SF11">
    <property type="entry name" value="O-ANTIGEN TRANSPORTER-RELATED"/>
    <property type="match status" value="1"/>
</dbReference>
<organism evidence="7 8">
    <name type="scientific">Dinghuibacter silviterrae</name>
    <dbReference type="NCBI Taxonomy" id="1539049"/>
    <lineage>
        <taxon>Bacteria</taxon>
        <taxon>Pseudomonadati</taxon>
        <taxon>Bacteroidota</taxon>
        <taxon>Chitinophagia</taxon>
        <taxon>Chitinophagales</taxon>
        <taxon>Chitinophagaceae</taxon>
        <taxon>Dinghuibacter</taxon>
    </lineage>
</organism>
<gene>
    <name evidence="7" type="ORF">EDB95_4444</name>
</gene>
<dbReference type="EMBL" id="SODV01000002">
    <property type="protein sequence ID" value="TDW96611.1"/>
    <property type="molecule type" value="Genomic_DNA"/>
</dbReference>
<comment type="subcellular location">
    <subcellularLocation>
        <location evidence="1">Cell membrane</location>
        <topology evidence="1">Multi-pass membrane protein</topology>
    </subcellularLocation>
</comment>
<protein>
    <submittedName>
        <fullName evidence="7">O-antigen/teichoic acid export membrane protein</fullName>
    </submittedName>
</protein>
<dbReference type="GO" id="GO:0005886">
    <property type="term" value="C:plasma membrane"/>
    <property type="evidence" value="ECO:0007669"/>
    <property type="project" value="UniProtKB-SubCell"/>
</dbReference>
<keyword evidence="4 6" id="KW-1133">Transmembrane helix</keyword>
<evidence type="ECO:0000256" key="3">
    <source>
        <dbReference type="ARBA" id="ARBA00022692"/>
    </source>
</evidence>
<keyword evidence="2" id="KW-1003">Cell membrane</keyword>
<evidence type="ECO:0000256" key="5">
    <source>
        <dbReference type="ARBA" id="ARBA00023136"/>
    </source>
</evidence>
<evidence type="ECO:0000313" key="8">
    <source>
        <dbReference type="Proteomes" id="UP000294498"/>
    </source>
</evidence>